<dbReference type="KEGG" id="nva:G3M78_07490"/>
<dbReference type="Pfam" id="PF14559">
    <property type="entry name" value="TPR_19"/>
    <property type="match status" value="1"/>
</dbReference>
<dbReference type="Pfam" id="PF13181">
    <property type="entry name" value="TPR_8"/>
    <property type="match status" value="2"/>
</dbReference>
<gene>
    <name evidence="4" type="ORF">G3M78_07490</name>
</gene>
<dbReference type="SUPFAM" id="SSF48452">
    <property type="entry name" value="TPR-like"/>
    <property type="match status" value="1"/>
</dbReference>
<dbReference type="PANTHER" id="PTHR44858:SF1">
    <property type="entry name" value="UDP-N-ACETYLGLUCOSAMINE--PEPTIDE N-ACETYLGLUCOSAMINYLTRANSFERASE SPINDLY-RELATED"/>
    <property type="match status" value="1"/>
</dbReference>
<evidence type="ECO:0000256" key="3">
    <source>
        <dbReference type="PROSITE-ProRule" id="PRU00339"/>
    </source>
</evidence>
<dbReference type="SMART" id="SM00028">
    <property type="entry name" value="TPR"/>
    <property type="match status" value="8"/>
</dbReference>
<feature type="repeat" description="TPR" evidence="3">
    <location>
        <begin position="397"/>
        <end position="430"/>
    </location>
</feature>
<proteinExistence type="predicted"/>
<feature type="repeat" description="TPR" evidence="3">
    <location>
        <begin position="363"/>
        <end position="396"/>
    </location>
</feature>
<evidence type="ECO:0000256" key="1">
    <source>
        <dbReference type="ARBA" id="ARBA00022737"/>
    </source>
</evidence>
<feature type="repeat" description="TPR" evidence="3">
    <location>
        <begin position="431"/>
        <end position="464"/>
    </location>
</feature>
<dbReference type="Proteomes" id="UP000594464">
    <property type="component" value="Chromosome"/>
</dbReference>
<keyword evidence="1" id="KW-0677">Repeat</keyword>
<dbReference type="Pfam" id="PF13414">
    <property type="entry name" value="TPR_11"/>
    <property type="match status" value="2"/>
</dbReference>
<dbReference type="AlphaFoldDB" id="A0A7T0G3E0"/>
<dbReference type="PROSITE" id="PS50005">
    <property type="entry name" value="TPR"/>
    <property type="match status" value="6"/>
</dbReference>
<dbReference type="EMBL" id="CP048620">
    <property type="protein sequence ID" value="QPJ65238.1"/>
    <property type="molecule type" value="Genomic_DNA"/>
</dbReference>
<protein>
    <submittedName>
        <fullName evidence="4">Tetratricopeptide repeat protein</fullName>
    </submittedName>
</protein>
<dbReference type="InterPro" id="IPR050498">
    <property type="entry name" value="Ycf3"/>
</dbReference>
<dbReference type="PANTHER" id="PTHR44858">
    <property type="entry name" value="TETRATRICOPEPTIDE REPEAT PROTEIN 6"/>
    <property type="match status" value="1"/>
</dbReference>
<feature type="repeat" description="TPR" evidence="3">
    <location>
        <begin position="199"/>
        <end position="232"/>
    </location>
</feature>
<evidence type="ECO:0000313" key="4">
    <source>
        <dbReference type="EMBL" id="QPJ65238.1"/>
    </source>
</evidence>
<evidence type="ECO:0000256" key="2">
    <source>
        <dbReference type="ARBA" id="ARBA00022803"/>
    </source>
</evidence>
<name>A0A7T0G3E0_9BACT</name>
<keyword evidence="2 3" id="KW-0802">TPR repeat</keyword>
<dbReference type="InterPro" id="IPR011990">
    <property type="entry name" value="TPR-like_helical_dom_sf"/>
</dbReference>
<organism evidence="4 5">
    <name type="scientific">Candidatus Nitrohelix vancouverensis</name>
    <dbReference type="NCBI Taxonomy" id="2705534"/>
    <lineage>
        <taxon>Bacteria</taxon>
        <taxon>Pseudomonadati</taxon>
        <taxon>Nitrospinota/Tectimicrobiota group</taxon>
        <taxon>Nitrospinota</taxon>
        <taxon>Nitrospinia</taxon>
        <taxon>Nitrospinales</taxon>
        <taxon>Nitrospinaceae</taxon>
        <taxon>Candidatus Nitrohelix</taxon>
    </lineage>
</organism>
<reference evidence="5" key="1">
    <citation type="submission" date="2020-02" db="EMBL/GenBank/DDBJ databases">
        <title>Genomic and physiological characterization of two novel Nitrospinaceae genera.</title>
        <authorList>
            <person name="Mueller A.J."/>
            <person name="Jung M.-Y."/>
            <person name="Strachan C.R."/>
            <person name="Herbold C.W."/>
            <person name="Kirkegaard R.H."/>
            <person name="Daims H."/>
        </authorList>
    </citation>
    <scope>NUCLEOTIDE SEQUENCE [LARGE SCALE GENOMIC DNA]</scope>
</reference>
<feature type="repeat" description="TPR" evidence="3">
    <location>
        <begin position="97"/>
        <end position="130"/>
    </location>
</feature>
<dbReference type="Gene3D" id="1.25.40.10">
    <property type="entry name" value="Tetratricopeptide repeat domain"/>
    <property type="match status" value="5"/>
</dbReference>
<feature type="repeat" description="TPR" evidence="3">
    <location>
        <begin position="131"/>
        <end position="164"/>
    </location>
</feature>
<dbReference type="InterPro" id="IPR019734">
    <property type="entry name" value="TPR_rpt"/>
</dbReference>
<evidence type="ECO:0000313" key="5">
    <source>
        <dbReference type="Proteomes" id="UP000594464"/>
    </source>
</evidence>
<sequence length="516" mass="59122">MSPDSKNKPSSGEKMESLSTLGDALRQQNPNLARAFEIFQDRAEPANRLVEVFHDILPYDWEDPLLFEKGVELTSEGRFGESVAVFQQVLQKQPEAYPAYHMLGHVFGCQGQFKTEVEYYRKALRIRPDYPQAWINLGSAYQALGKEKKAVEAFCQAARHTPDFALADYWLTYTIDRLRRFPKDPSHPKKETGRKRYFADACYFLGLAYVEYASHNSARQAFKKAVRIDPAFADAFGQLGHLHIKKMRNPKRAEKYLASANQLYLKQNDLHHAALIQALREKKESGAATPEDWLKEGLRLQQNGQNQGAIDAYRVAVNLQKGYVDAHYNLGIAFGSQVDMGFPVHHKAIWEFNHVIELKRDFIHAYTALAAIYIKKGEPEEAITVIEKGLEIDSREVNLYYYMGIARQFLREYDEAAEALKQAAILKPQSIPIRFYLGMAHMERGRYAEASEAFQETVRLKPDFADGHHMLGAIYHDKIPDPEKAAFHLKKADQLYVKLEEYSRSAQVRLLIEQIT</sequence>
<accession>A0A7T0G3E0</accession>